<keyword evidence="3" id="KW-0276">Fatty acid metabolism</keyword>
<comment type="similarity">
    <text evidence="1">Belongs to the ATP-dependent AMP-binding enzyme family.</text>
</comment>
<dbReference type="CDD" id="cd05931">
    <property type="entry name" value="FAAL"/>
    <property type="match status" value="1"/>
</dbReference>
<dbReference type="Gene3D" id="3.40.50.12780">
    <property type="entry name" value="N-terminal domain of ligase-like"/>
    <property type="match status" value="1"/>
</dbReference>
<reference evidence="8 9" key="1">
    <citation type="submission" date="2020-11" db="EMBL/GenBank/DDBJ databases">
        <title>Sequencing the genomes of 1000 actinobacteria strains.</title>
        <authorList>
            <person name="Klenk H.-P."/>
        </authorList>
    </citation>
    <scope>NUCLEOTIDE SEQUENCE [LARGE SCALE GENOMIC DNA]</scope>
    <source>
        <strain evidence="8 9">DSM 101695</strain>
    </source>
</reference>
<evidence type="ECO:0000313" key="9">
    <source>
        <dbReference type="Proteomes" id="UP000631791"/>
    </source>
</evidence>
<dbReference type="PANTHER" id="PTHR22754">
    <property type="entry name" value="DISCO-INTERACTING PROTEIN 2 DIP2 -RELATED"/>
    <property type="match status" value="1"/>
</dbReference>
<dbReference type="RefSeq" id="WP_196924200.1">
    <property type="nucleotide sequence ID" value="NZ_JADOTY010000001.1"/>
</dbReference>
<sequence length="610" mass="65508">MWIEAPRASTGDPVPPDTVESKTESIGNAGVLPSSNRSRDETFGSWPAIEGESMQGDLVSLAQLLGRNANEHGDRPAVRVGGHMLTWAEVDQRARAVAGLLGRSVAPGDRVVLSFPTDVDFLPALFGCWYAGAVAVPVPPGRAGERTAAHAQASMTVTVEELAEAFPGRCVTVGQAMEASLAPEPAAHEVAVLQYTSGSTGSPKGVLVSHRNYFENLRMLDEFTRSIAPPIRDLQMVCWLPHFHDMGLALLMFTVLRAGTATLIPPMSFVKDPGVWLRTIGEVGGNLTGAPNFAFDLCVQRVPASETAGLDLSSMRVVLNAAEPVRPDTVERFAEHFGPAGFPREAMAPCFGLAEGTVFVSGVRDGDTPRTVRFDRESLQNGVAVEEPVAGWPMVGCGQRPEGLTVRIVDPETLVDCGPGVLGEIWVHGPSVACGYWQRDDNSAVFEARVAGFDEQPHLRTGDRGFLWKGELFVTGRLADLIEIDGWLLHPEDVEHTVERSSPTLHGRRCAVLPYGKSGDHLVVAAEVRLPLPLAAQRRAELESVIREAVKAEHGVDVAAIVLMRTGGLPVTTSGKVQRVKARALIAEQMPETGGCWSPPVRKSAHRCGR</sequence>
<dbReference type="SUPFAM" id="SSF56801">
    <property type="entry name" value="Acetyl-CoA synthetase-like"/>
    <property type="match status" value="1"/>
</dbReference>
<dbReference type="InterPro" id="IPR045851">
    <property type="entry name" value="AMP-bd_C_sf"/>
</dbReference>
<keyword evidence="2 8" id="KW-0436">Ligase</keyword>
<accession>A0ABS0KBG6</accession>
<gene>
    <name evidence="8" type="ORF">IW249_006394</name>
</gene>
<name>A0ABS0KBG6_9ACTN</name>
<evidence type="ECO:0000256" key="2">
    <source>
        <dbReference type="ARBA" id="ARBA00022598"/>
    </source>
</evidence>
<dbReference type="InterPro" id="IPR042099">
    <property type="entry name" value="ANL_N_sf"/>
</dbReference>
<feature type="region of interest" description="Disordered" evidence="5">
    <location>
        <begin position="1"/>
        <end position="44"/>
    </location>
</feature>
<feature type="domain" description="AMP-dependent synthetase/ligase" evidence="6">
    <location>
        <begin position="67"/>
        <end position="437"/>
    </location>
</feature>
<evidence type="ECO:0000256" key="4">
    <source>
        <dbReference type="ARBA" id="ARBA00023098"/>
    </source>
</evidence>
<evidence type="ECO:0000256" key="5">
    <source>
        <dbReference type="SAM" id="MobiDB-lite"/>
    </source>
</evidence>
<protein>
    <submittedName>
        <fullName evidence="8">Acyl-CoA synthetase (AMP-forming)/AMP-acid ligase II</fullName>
    </submittedName>
</protein>
<proteinExistence type="inferred from homology"/>
<dbReference type="EMBL" id="JADOTY010000001">
    <property type="protein sequence ID" value="MBG6105980.1"/>
    <property type="molecule type" value="Genomic_DNA"/>
</dbReference>
<dbReference type="PROSITE" id="PS00455">
    <property type="entry name" value="AMP_BINDING"/>
    <property type="match status" value="1"/>
</dbReference>
<dbReference type="GO" id="GO:0016874">
    <property type="term" value="F:ligase activity"/>
    <property type="evidence" value="ECO:0007669"/>
    <property type="project" value="UniProtKB-KW"/>
</dbReference>
<keyword evidence="4" id="KW-0443">Lipid metabolism</keyword>
<dbReference type="Gene3D" id="3.30.300.30">
    <property type="match status" value="1"/>
</dbReference>
<dbReference type="Proteomes" id="UP000631791">
    <property type="component" value="Unassembled WGS sequence"/>
</dbReference>
<keyword evidence="9" id="KW-1185">Reference proteome</keyword>
<dbReference type="Pfam" id="PF00501">
    <property type="entry name" value="AMP-binding"/>
    <property type="match status" value="1"/>
</dbReference>
<evidence type="ECO:0000256" key="1">
    <source>
        <dbReference type="ARBA" id="ARBA00006432"/>
    </source>
</evidence>
<dbReference type="InterPro" id="IPR025110">
    <property type="entry name" value="AMP-bd_C"/>
</dbReference>
<evidence type="ECO:0000313" key="8">
    <source>
        <dbReference type="EMBL" id="MBG6105980.1"/>
    </source>
</evidence>
<organism evidence="8 9">
    <name type="scientific">Micromonospora vinacea</name>
    <dbReference type="NCBI Taxonomy" id="709878"/>
    <lineage>
        <taxon>Bacteria</taxon>
        <taxon>Bacillati</taxon>
        <taxon>Actinomycetota</taxon>
        <taxon>Actinomycetes</taxon>
        <taxon>Micromonosporales</taxon>
        <taxon>Micromonosporaceae</taxon>
        <taxon>Micromonospora</taxon>
    </lineage>
</organism>
<dbReference type="InterPro" id="IPR040097">
    <property type="entry name" value="FAAL/FAAC"/>
</dbReference>
<dbReference type="InterPro" id="IPR000873">
    <property type="entry name" value="AMP-dep_synth/lig_dom"/>
</dbReference>
<evidence type="ECO:0000259" key="7">
    <source>
        <dbReference type="Pfam" id="PF23024"/>
    </source>
</evidence>
<comment type="caution">
    <text evidence="8">The sequence shown here is derived from an EMBL/GenBank/DDBJ whole genome shotgun (WGS) entry which is preliminary data.</text>
</comment>
<evidence type="ECO:0000256" key="3">
    <source>
        <dbReference type="ARBA" id="ARBA00022832"/>
    </source>
</evidence>
<evidence type="ECO:0000259" key="6">
    <source>
        <dbReference type="Pfam" id="PF00501"/>
    </source>
</evidence>
<dbReference type="Pfam" id="PF23024">
    <property type="entry name" value="AMP-dom_DIP2-like"/>
    <property type="match status" value="1"/>
</dbReference>
<dbReference type="InterPro" id="IPR020845">
    <property type="entry name" value="AMP-binding_CS"/>
</dbReference>
<dbReference type="PANTHER" id="PTHR22754:SF32">
    <property type="entry name" value="DISCO-INTERACTING PROTEIN 2"/>
    <property type="match status" value="1"/>
</dbReference>
<feature type="domain" description="AMP-binding enzyme C-terminal" evidence="7">
    <location>
        <begin position="480"/>
        <end position="582"/>
    </location>
</feature>